<proteinExistence type="predicted"/>
<dbReference type="InterPro" id="IPR058238">
    <property type="entry name" value="Lant_leader_dom"/>
</dbReference>
<dbReference type="RefSeq" id="WP_165915710.1">
    <property type="nucleotide sequence ID" value="NZ_SLXM01000005.1"/>
</dbReference>
<evidence type="ECO:0008006" key="3">
    <source>
        <dbReference type="Google" id="ProtNLM"/>
    </source>
</evidence>
<sequence>MKKIKLTKGLQINKDAVAKLQEDQMQDVKGGKAGLSCLWKSCNGSTEDKIEA</sequence>
<gene>
    <name evidence="1" type="ORF">EV195_105190</name>
</gene>
<comment type="caution">
    <text evidence="1">The sequence shown here is derived from an EMBL/GenBank/DDBJ whole genome shotgun (WGS) entry which is preliminary data.</text>
</comment>
<keyword evidence="2" id="KW-1185">Reference proteome</keyword>
<protein>
    <recommendedName>
        <fullName evidence="3">Natural product</fullName>
    </recommendedName>
</protein>
<dbReference type="AlphaFoldDB" id="A0A4R2NS38"/>
<organism evidence="1 2">
    <name type="scientific">Tenacibaculum skagerrakense</name>
    <dbReference type="NCBI Taxonomy" id="186571"/>
    <lineage>
        <taxon>Bacteria</taxon>
        <taxon>Pseudomonadati</taxon>
        <taxon>Bacteroidota</taxon>
        <taxon>Flavobacteriia</taxon>
        <taxon>Flavobacteriales</taxon>
        <taxon>Flavobacteriaceae</taxon>
        <taxon>Tenacibaculum</taxon>
    </lineage>
</organism>
<accession>A0A4R2NS38</accession>
<reference evidence="1 2" key="1">
    <citation type="submission" date="2019-03" db="EMBL/GenBank/DDBJ databases">
        <title>Genomic Encyclopedia of Type Strains, Phase IV (KMG-IV): sequencing the most valuable type-strain genomes for metagenomic binning, comparative biology and taxonomic classification.</title>
        <authorList>
            <person name="Goeker M."/>
        </authorList>
    </citation>
    <scope>NUCLEOTIDE SEQUENCE [LARGE SCALE GENOMIC DNA]</scope>
    <source>
        <strain evidence="1 2">DSM 14836</strain>
    </source>
</reference>
<dbReference type="NCBIfam" id="NF038153">
    <property type="entry name" value="lant_leader_L1a"/>
    <property type="match status" value="1"/>
</dbReference>
<dbReference type="EMBL" id="SLXM01000005">
    <property type="protein sequence ID" value="TCP24759.1"/>
    <property type="molecule type" value="Genomic_DNA"/>
</dbReference>
<evidence type="ECO:0000313" key="1">
    <source>
        <dbReference type="EMBL" id="TCP24759.1"/>
    </source>
</evidence>
<dbReference type="Proteomes" id="UP000294564">
    <property type="component" value="Unassembled WGS sequence"/>
</dbReference>
<name>A0A4R2NS38_9FLAO</name>
<evidence type="ECO:0000313" key="2">
    <source>
        <dbReference type="Proteomes" id="UP000294564"/>
    </source>
</evidence>